<evidence type="ECO:0000256" key="7">
    <source>
        <dbReference type="ARBA" id="ARBA00023242"/>
    </source>
</evidence>
<dbReference type="GO" id="GO:0005634">
    <property type="term" value="C:nucleus"/>
    <property type="evidence" value="ECO:0007669"/>
    <property type="project" value="UniProtKB-SubCell"/>
</dbReference>
<feature type="domain" description="PHD-type" evidence="13">
    <location>
        <begin position="387"/>
        <end position="508"/>
    </location>
</feature>
<feature type="compositionally biased region" description="Acidic residues" evidence="11">
    <location>
        <begin position="204"/>
        <end position="217"/>
    </location>
</feature>
<dbReference type="OrthoDB" id="336088at2759"/>
<dbReference type="Proteomes" id="UP000694851">
    <property type="component" value="Unplaced"/>
</dbReference>
<feature type="compositionally biased region" description="Basic and acidic residues" evidence="11">
    <location>
        <begin position="95"/>
        <end position="110"/>
    </location>
</feature>
<dbReference type="CTD" id="9678"/>
<feature type="coiled-coil region" evidence="10">
    <location>
        <begin position="586"/>
        <end position="634"/>
    </location>
</feature>
<evidence type="ECO:0000256" key="9">
    <source>
        <dbReference type="PROSITE-ProRule" id="PRU00146"/>
    </source>
</evidence>
<dbReference type="GO" id="GO:0006357">
    <property type="term" value="P:regulation of transcription by RNA polymerase II"/>
    <property type="evidence" value="ECO:0007669"/>
    <property type="project" value="TreeGrafter"/>
</dbReference>
<evidence type="ECO:0000259" key="12">
    <source>
        <dbReference type="PROSITE" id="PS50016"/>
    </source>
</evidence>
<dbReference type="InterPro" id="IPR019786">
    <property type="entry name" value="Zinc_finger_PHD-type_CS"/>
</dbReference>
<feature type="compositionally biased region" description="Low complexity" evidence="11">
    <location>
        <begin position="146"/>
        <end position="180"/>
    </location>
</feature>
<dbReference type="PANTHER" id="PTHR13793">
    <property type="entry name" value="PHD FINGER PROTEINS"/>
    <property type="match status" value="1"/>
</dbReference>
<evidence type="ECO:0000313" key="14">
    <source>
        <dbReference type="Proteomes" id="UP000694851"/>
    </source>
</evidence>
<comment type="subcellular location">
    <subcellularLocation>
        <location evidence="1">Nucleus</location>
    </subcellularLocation>
</comment>
<dbReference type="FunFam" id="2.30.30.1150:FF:000002">
    <property type="entry name" value="PHD finger protein 14 isoform X1"/>
    <property type="match status" value="1"/>
</dbReference>
<accession>A0A8B7SWG3</accession>
<dbReference type="Pfam" id="PF13832">
    <property type="entry name" value="zf-HC5HC2H_2"/>
    <property type="match status" value="1"/>
</dbReference>
<feature type="region of interest" description="Disordered" evidence="11">
    <location>
        <begin position="22"/>
        <end position="307"/>
    </location>
</feature>
<evidence type="ECO:0000256" key="1">
    <source>
        <dbReference type="ARBA" id="ARBA00004123"/>
    </source>
</evidence>
<feature type="compositionally biased region" description="Basic and acidic residues" evidence="11">
    <location>
        <begin position="792"/>
        <end position="806"/>
    </location>
</feature>
<dbReference type="GO" id="GO:0008270">
    <property type="term" value="F:zinc ion binding"/>
    <property type="evidence" value="ECO:0007669"/>
    <property type="project" value="UniProtKB-KW"/>
</dbReference>
<feature type="compositionally biased region" description="Polar residues" evidence="11">
    <location>
        <begin position="293"/>
        <end position="302"/>
    </location>
</feature>
<organism evidence="14 15">
    <name type="scientific">Hipposideros armiger</name>
    <name type="common">Great Himalayan leaf-nosed bat</name>
    <dbReference type="NCBI Taxonomy" id="186990"/>
    <lineage>
        <taxon>Eukaryota</taxon>
        <taxon>Metazoa</taxon>
        <taxon>Chordata</taxon>
        <taxon>Craniata</taxon>
        <taxon>Vertebrata</taxon>
        <taxon>Euteleostomi</taxon>
        <taxon>Mammalia</taxon>
        <taxon>Eutheria</taxon>
        <taxon>Laurasiatheria</taxon>
        <taxon>Chiroptera</taxon>
        <taxon>Yinpterochiroptera</taxon>
        <taxon>Rhinolophoidea</taxon>
        <taxon>Hipposideridae</taxon>
        <taxon>Hipposideros</taxon>
    </lineage>
</organism>
<sequence>MDRSSKRRQVKPLAASLLEALDYDSSDDSDFKVGDASDSEGSGNGSEDPSKDSGEGSCSDSEENILEEELNEDIKVKEEPLKNSVEEEILPTEKQLIKMEKKEEEENGERPRKKKEKDKEKDKEKEKEREKEKEKEREKEKEKATLSDTMAAPAAATPATSPPAVNTSPSVPTTAATTEEQVSEPKKWNLRRNRPLLDFVSMEELNDMDDYDSEDDNDWRPTVVKRKGRSASQKEGSDGDNEDDEEEGSGSDEDENDEGNDDDHSSPASEGGCKKKKSKVLSRNSADDEELTNDSLTLSQSKSNEDSLILEKSQNWSSQKMDHILICCVCLGDNSEDADEIIQCDNCGITVHEGCYGVDGESDSIMSSASENSTEPWFCDACKCGVSPSCELCPNQDGIFKETDAGRWVHIVCALYVPGVAFGDIDKLRPVTLTEMNYSKYGAKECSFCEDPRFARTGVCISCDAGMCRAYFHVTCAQKEGLLSEAAAEEARINARLQQYRAKAELARSTRPQAWVPREKLPRPLTSSASAIRKLMRKAELMGISTDIFPVDNSDTSSSVDGRRKHKQPALTADFVNYYFERNMRMIQIQENMAEQKNIKDKLENEQEKLHVEYNKLCESLEELQNLNGKLRSEGQGIWALLGRITGQKLNIPAILRAPKERKPSKKEGGTQKTSTLPAVLYSCGICKKNHDQHLLLLCDTCKLHYHLGCLDPPLTRMPRKTKNSYWQCSECDQAGSSDMEADMAMETLPDGTKRSRRQIKEPVKFVPQDMPPEPKKIPIRNTRTRGRKRSFIPDEEKHEERVPRERRQRQSVLQKKPKAEDLRTECATCKGTGDNENLVSRMRLSETKNRCDECRLCYHFGCLDPPLKKSPKQTGYGWICQECDSSSSKVRPMTCF</sequence>
<dbReference type="FunFam" id="3.30.40.10:FF:000086">
    <property type="entry name" value="PHD finger protein 14 isoform X1"/>
    <property type="match status" value="1"/>
</dbReference>
<evidence type="ECO:0000313" key="15">
    <source>
        <dbReference type="RefSeq" id="XP_019517741.1"/>
    </source>
</evidence>
<evidence type="ECO:0000256" key="4">
    <source>
        <dbReference type="ARBA" id="ARBA00022771"/>
    </source>
</evidence>
<dbReference type="InterPro" id="IPR013083">
    <property type="entry name" value="Znf_RING/FYVE/PHD"/>
</dbReference>
<dbReference type="InterPro" id="IPR050701">
    <property type="entry name" value="Histone_Mod_Regulator"/>
</dbReference>
<evidence type="ECO:0000256" key="10">
    <source>
        <dbReference type="SAM" id="Coils"/>
    </source>
</evidence>
<dbReference type="CDD" id="cd15674">
    <property type="entry name" value="ePHD_PHF14"/>
    <property type="match status" value="1"/>
</dbReference>
<dbReference type="InterPro" id="IPR011011">
    <property type="entry name" value="Znf_FYVE_PHD"/>
</dbReference>
<reference evidence="15" key="1">
    <citation type="submission" date="2025-08" db="UniProtKB">
        <authorList>
            <consortium name="RefSeq"/>
        </authorList>
    </citation>
    <scope>IDENTIFICATION</scope>
    <source>
        <tissue evidence="15">Muscle</tissue>
    </source>
</reference>
<dbReference type="PROSITE" id="PS01359">
    <property type="entry name" value="ZF_PHD_1"/>
    <property type="match status" value="2"/>
</dbReference>
<dbReference type="InterPro" id="IPR001965">
    <property type="entry name" value="Znf_PHD"/>
</dbReference>
<dbReference type="PROSITE" id="PS50016">
    <property type="entry name" value="ZF_PHD_2"/>
    <property type="match status" value="3"/>
</dbReference>
<keyword evidence="2" id="KW-0479">Metal-binding</keyword>
<feature type="compositionally biased region" description="Basic and acidic residues" evidence="11">
    <location>
        <begin position="72"/>
        <end position="85"/>
    </location>
</feature>
<evidence type="ECO:0000256" key="5">
    <source>
        <dbReference type="ARBA" id="ARBA00022833"/>
    </source>
</evidence>
<dbReference type="InterPro" id="IPR019787">
    <property type="entry name" value="Znf_PHD-finger"/>
</dbReference>
<keyword evidence="14" id="KW-1185">Reference proteome</keyword>
<feature type="compositionally biased region" description="Acidic residues" evidence="11">
    <location>
        <begin position="238"/>
        <end position="261"/>
    </location>
</feature>
<keyword evidence="5" id="KW-0862">Zinc</keyword>
<feature type="domain" description="PHD-type" evidence="12">
    <location>
        <begin position="824"/>
        <end position="887"/>
    </location>
</feature>
<feature type="compositionally biased region" description="Acidic residues" evidence="11">
    <location>
        <begin position="60"/>
        <end position="71"/>
    </location>
</feature>
<dbReference type="SUPFAM" id="SSF57903">
    <property type="entry name" value="FYVE/PHD zinc finger"/>
    <property type="match status" value="3"/>
</dbReference>
<keyword evidence="7" id="KW-0539">Nucleus</keyword>
<evidence type="ECO:0000256" key="8">
    <source>
        <dbReference type="ARBA" id="ARBA00068752"/>
    </source>
</evidence>
<keyword evidence="3" id="KW-0677">Repeat</keyword>
<name>A0A8B7SWG3_HIPAR</name>
<dbReference type="CDD" id="cd15562">
    <property type="entry name" value="PHD2_PHF14"/>
    <property type="match status" value="1"/>
</dbReference>
<feature type="domain" description="PHD-type" evidence="12">
    <location>
        <begin position="324"/>
        <end position="385"/>
    </location>
</feature>
<dbReference type="PANTHER" id="PTHR13793:SF150">
    <property type="entry name" value="PHD FINGER PROTEIN 14"/>
    <property type="match status" value="1"/>
</dbReference>
<protein>
    <recommendedName>
        <fullName evidence="8">PHD finger protein 14</fullName>
    </recommendedName>
</protein>
<evidence type="ECO:0000256" key="11">
    <source>
        <dbReference type="SAM" id="MobiDB-lite"/>
    </source>
</evidence>
<evidence type="ECO:0000256" key="2">
    <source>
        <dbReference type="ARBA" id="ARBA00022723"/>
    </source>
</evidence>
<dbReference type="Gene3D" id="3.30.40.10">
    <property type="entry name" value="Zinc/RING finger domain, C3HC4 (zinc finger)"/>
    <property type="match status" value="2"/>
</dbReference>
<dbReference type="RefSeq" id="XP_019517741.1">
    <property type="nucleotide sequence ID" value="XM_019662196.1"/>
</dbReference>
<feature type="compositionally biased region" description="Basic and acidic residues" evidence="11">
    <location>
        <begin position="117"/>
        <end position="145"/>
    </location>
</feature>
<feature type="domain" description="PHD-type" evidence="12">
    <location>
        <begin position="681"/>
        <end position="735"/>
    </location>
</feature>
<dbReference type="InterPro" id="IPR034732">
    <property type="entry name" value="EPHD"/>
</dbReference>
<dbReference type="AlphaFoldDB" id="A0A8B7SWG3"/>
<keyword evidence="4 9" id="KW-0863">Zinc-finger</keyword>
<proteinExistence type="predicted"/>
<dbReference type="CDD" id="cd15563">
    <property type="entry name" value="PHD3_PHF14"/>
    <property type="match status" value="1"/>
</dbReference>
<feature type="compositionally biased region" description="Low complexity" evidence="11">
    <location>
        <begin position="36"/>
        <end position="47"/>
    </location>
</feature>
<evidence type="ECO:0000256" key="6">
    <source>
        <dbReference type="ARBA" id="ARBA00023054"/>
    </source>
</evidence>
<dbReference type="Pfam" id="PF13831">
    <property type="entry name" value="PHD_2"/>
    <property type="match status" value="1"/>
</dbReference>
<dbReference type="GeneID" id="109393195"/>
<dbReference type="SMART" id="SM00249">
    <property type="entry name" value="PHD"/>
    <property type="match status" value="4"/>
</dbReference>
<feature type="region of interest" description="Disordered" evidence="11">
    <location>
        <begin position="785"/>
        <end position="819"/>
    </location>
</feature>
<gene>
    <name evidence="15" type="primary">PHF14</name>
</gene>
<keyword evidence="6 10" id="KW-0175">Coiled coil</keyword>
<dbReference type="CDD" id="cd15561">
    <property type="entry name" value="PHD1_PHF14"/>
    <property type="match status" value="1"/>
</dbReference>
<dbReference type="Pfam" id="PF00628">
    <property type="entry name" value="PHD"/>
    <property type="match status" value="2"/>
</dbReference>
<evidence type="ECO:0000256" key="3">
    <source>
        <dbReference type="ARBA" id="ARBA00022737"/>
    </source>
</evidence>
<dbReference type="PROSITE" id="PS51805">
    <property type="entry name" value="EPHD"/>
    <property type="match status" value="1"/>
</dbReference>
<dbReference type="Gene3D" id="2.30.30.1150">
    <property type="match status" value="2"/>
</dbReference>
<evidence type="ECO:0000259" key="13">
    <source>
        <dbReference type="PROSITE" id="PS51805"/>
    </source>
</evidence>